<dbReference type="AlphaFoldDB" id="A0A914PUE7"/>
<dbReference type="Proteomes" id="UP000887578">
    <property type="component" value="Unplaced"/>
</dbReference>
<evidence type="ECO:0000313" key="2">
    <source>
        <dbReference type="Proteomes" id="UP000887578"/>
    </source>
</evidence>
<feature type="domain" description="MULE transposase" evidence="1">
    <location>
        <begin position="106"/>
        <end position="200"/>
    </location>
</feature>
<keyword evidence="2" id="KW-1185">Reference proteome</keyword>
<proteinExistence type="predicted"/>
<dbReference type="WBParaSite" id="PDA_v2.g21866.t1">
    <property type="protein sequence ID" value="PDA_v2.g21866.t1"/>
    <property type="gene ID" value="PDA_v2.g21866"/>
</dbReference>
<organism evidence="2 3">
    <name type="scientific">Panagrolaimus davidi</name>
    <dbReference type="NCBI Taxonomy" id="227884"/>
    <lineage>
        <taxon>Eukaryota</taxon>
        <taxon>Metazoa</taxon>
        <taxon>Ecdysozoa</taxon>
        <taxon>Nematoda</taxon>
        <taxon>Chromadorea</taxon>
        <taxon>Rhabditida</taxon>
        <taxon>Tylenchina</taxon>
        <taxon>Panagrolaimomorpha</taxon>
        <taxon>Panagrolaimoidea</taxon>
        <taxon>Panagrolaimidae</taxon>
        <taxon>Panagrolaimus</taxon>
    </lineage>
</organism>
<dbReference type="Pfam" id="PF10551">
    <property type="entry name" value="MULE"/>
    <property type="match status" value="1"/>
</dbReference>
<reference evidence="3" key="1">
    <citation type="submission" date="2022-11" db="UniProtKB">
        <authorList>
            <consortium name="WormBaseParasite"/>
        </authorList>
    </citation>
    <scope>IDENTIFICATION</scope>
</reference>
<evidence type="ECO:0000313" key="3">
    <source>
        <dbReference type="WBParaSite" id="PDA_v2.g21866.t1"/>
    </source>
</evidence>
<accession>A0A914PUE7</accession>
<dbReference type="InterPro" id="IPR018289">
    <property type="entry name" value="MULE_transposase_dom"/>
</dbReference>
<sequence length="353" mass="40324">MVDIVNSARIDVPIVVQQALPNKQNLMRNGHRARQVANGFPAPPETLEELVIPEEFQNVTMRDPNGGPNRDEVFVVHDSGPQTGNQRFFIFSCAFLLNFLQHSLNLFLDGTFKTVPNIAYQLLVIHGQHIGSRVTVPCAYVMLNGKSREMYEAALSVLKRLVNNVNPETAMMDFEIAFHQAFNTVFPETYLSACFFHLCQSIRRKISELGLTVAVRNDHQLATSMAMFRALAFVPLEFVERAFVVLKAHLVETYSERDNYPAILAVSDYFEENYIGKKVRNRRNQPLFARELWNHVRHIEADIYDLRAGKAISRPMSASWARLQTRRTELVEQFDHNDILTFLRSMGGLLAAR</sequence>
<evidence type="ECO:0000259" key="1">
    <source>
        <dbReference type="Pfam" id="PF10551"/>
    </source>
</evidence>
<name>A0A914PUE7_9BILA</name>
<protein>
    <submittedName>
        <fullName evidence="3">MULE transposase domain-containing protein</fullName>
    </submittedName>
</protein>